<dbReference type="GO" id="GO:0016879">
    <property type="term" value="F:ligase activity, forming carbon-nitrogen bonds"/>
    <property type="evidence" value="ECO:0007669"/>
    <property type="project" value="UniProtKB-UniRule"/>
</dbReference>
<feature type="binding site" evidence="2">
    <location>
        <position position="160"/>
    </location>
    <ligand>
        <name>ATP</name>
        <dbReference type="ChEBI" id="CHEBI:30616"/>
    </ligand>
</feature>
<comment type="catalytic activity">
    <reaction evidence="2">
        <text>cytidine(34) in elongator tRNA(Met) + acetate + ATP = N(4)-acetylcytidine(34) in elongator tRNA(Met) + AMP + diphosphate</text>
        <dbReference type="Rhea" id="RHEA:58144"/>
        <dbReference type="Rhea" id="RHEA-COMP:10693"/>
        <dbReference type="Rhea" id="RHEA-COMP:10694"/>
        <dbReference type="ChEBI" id="CHEBI:30089"/>
        <dbReference type="ChEBI" id="CHEBI:30616"/>
        <dbReference type="ChEBI" id="CHEBI:33019"/>
        <dbReference type="ChEBI" id="CHEBI:74900"/>
        <dbReference type="ChEBI" id="CHEBI:82748"/>
        <dbReference type="ChEBI" id="CHEBI:456215"/>
    </reaction>
</comment>
<feature type="binding site" evidence="2">
    <location>
        <begin position="7"/>
        <end position="20"/>
    </location>
    <ligand>
        <name>ATP</name>
        <dbReference type="ChEBI" id="CHEBI:30616"/>
    </ligand>
</feature>
<evidence type="ECO:0000313" key="4">
    <source>
        <dbReference type="Proteomes" id="UP000611629"/>
    </source>
</evidence>
<dbReference type="EMBL" id="JACBNQ010000038">
    <property type="protein sequence ID" value="NYB76045.1"/>
    <property type="molecule type" value="Genomic_DNA"/>
</dbReference>
<dbReference type="InterPro" id="IPR008513">
    <property type="entry name" value="tRNA(Met)_cyd_acetate_ligase"/>
</dbReference>
<dbReference type="Proteomes" id="UP000611629">
    <property type="component" value="Unassembled WGS sequence"/>
</dbReference>
<proteinExistence type="inferred from homology"/>
<keyword evidence="1 2" id="KW-0819">tRNA processing</keyword>
<comment type="function">
    <text evidence="2">Catalyzes the formation of N(4)-acetylcytidine (ac(4)C) at the wobble position of elongator tRNA(Met), using acetate and ATP as substrates. First activates an acetate ion to form acetyladenylate (Ac-AMP) and then transfers the acetyl group to tRNA to form ac(4)C34.</text>
</comment>
<dbReference type="Gene3D" id="3.40.50.620">
    <property type="entry name" value="HUPs"/>
    <property type="match status" value="1"/>
</dbReference>
<keyword evidence="2" id="KW-0694">RNA-binding</keyword>
<dbReference type="RefSeq" id="WP_179239764.1">
    <property type="nucleotide sequence ID" value="NZ_JACBNQ010000038.1"/>
</dbReference>
<dbReference type="SUPFAM" id="SSF52374">
    <property type="entry name" value="Nucleotidylyl transferase"/>
    <property type="match status" value="1"/>
</dbReference>
<evidence type="ECO:0000256" key="1">
    <source>
        <dbReference type="ARBA" id="ARBA00022694"/>
    </source>
</evidence>
<dbReference type="AlphaFoldDB" id="A0A974GYB2"/>
<dbReference type="GO" id="GO:0006400">
    <property type="term" value="P:tRNA modification"/>
    <property type="evidence" value="ECO:0007669"/>
    <property type="project" value="UniProtKB-UniRule"/>
</dbReference>
<dbReference type="GO" id="GO:0000049">
    <property type="term" value="F:tRNA binding"/>
    <property type="evidence" value="ECO:0007669"/>
    <property type="project" value="UniProtKB-KW"/>
</dbReference>
<keyword evidence="2" id="KW-0820">tRNA-binding</keyword>
<keyword evidence="2" id="KW-0436">Ligase</keyword>
<protein>
    <recommendedName>
        <fullName evidence="2">tRNA(Met) cytidine acetate ligase</fullName>
        <ecNumber evidence="2">6.3.4.-</ecNumber>
    </recommendedName>
</protein>
<evidence type="ECO:0000256" key="2">
    <source>
        <dbReference type="HAMAP-Rule" id="MF_01539"/>
    </source>
</evidence>
<keyword evidence="2" id="KW-0067">ATP-binding</keyword>
<organism evidence="3 4">
    <name type="scientific">Sedimentibacter hydroxybenzoicus DSM 7310</name>
    <dbReference type="NCBI Taxonomy" id="1123245"/>
    <lineage>
        <taxon>Bacteria</taxon>
        <taxon>Bacillati</taxon>
        <taxon>Bacillota</taxon>
        <taxon>Tissierellia</taxon>
        <taxon>Sedimentibacter</taxon>
    </lineage>
</organism>
<keyword evidence="2" id="KW-0547">Nucleotide-binding</keyword>
<comment type="caution">
    <text evidence="3">The sequence shown here is derived from an EMBL/GenBank/DDBJ whole genome shotgun (WGS) entry which is preliminary data.</text>
</comment>
<accession>A0A974GYB2</accession>
<keyword evidence="2" id="KW-0963">Cytoplasm</keyword>
<reference evidence="3" key="1">
    <citation type="submission" date="2020-07" db="EMBL/GenBank/DDBJ databases">
        <title>Genomic analysis of a strain of Sedimentibacter Hydroxybenzoicus DSM7310.</title>
        <authorList>
            <person name="Ma S."/>
        </authorList>
    </citation>
    <scope>NUCLEOTIDE SEQUENCE</scope>
    <source>
        <strain evidence="3">DSM 7310</strain>
    </source>
</reference>
<dbReference type="GO" id="GO:0005737">
    <property type="term" value="C:cytoplasm"/>
    <property type="evidence" value="ECO:0007669"/>
    <property type="project" value="UniProtKB-SubCell"/>
</dbReference>
<dbReference type="PANTHER" id="PTHR37825:SF1">
    <property type="entry name" value="TRNA(MET) CYTIDINE ACETATE LIGASE"/>
    <property type="match status" value="1"/>
</dbReference>
<feature type="binding site" evidence="2">
    <location>
        <position position="101"/>
    </location>
    <ligand>
        <name>ATP</name>
        <dbReference type="ChEBI" id="CHEBI:30616"/>
    </ligand>
</feature>
<dbReference type="HAMAP" id="MF_01539">
    <property type="entry name" value="TmcAL"/>
    <property type="match status" value="1"/>
</dbReference>
<dbReference type="EC" id="6.3.4.-" evidence="2"/>
<comment type="similarity">
    <text evidence="2">Belongs to the TmcAL family.</text>
</comment>
<dbReference type="GO" id="GO:0005524">
    <property type="term" value="F:ATP binding"/>
    <property type="evidence" value="ECO:0007669"/>
    <property type="project" value="UniProtKB-KW"/>
</dbReference>
<keyword evidence="4" id="KW-1185">Reference proteome</keyword>
<gene>
    <name evidence="2" type="primary">tmcAL</name>
    <name evidence="3" type="ORF">HZF24_18005</name>
</gene>
<name>A0A974GYB2_SEDHY</name>
<comment type="subcellular location">
    <subcellularLocation>
        <location evidence="2">Cytoplasm</location>
    </subcellularLocation>
</comment>
<sequence length="408" mass="46161">MKITGVVSEYNPFHKGHEYQLKVAREKTACDGVVVVMSGNFVQRGEPAIIDKYRRAEAAIYGGADLVIELPVPFSFQNAEMFANAAVKELKKIPVSDLSFGCESEDVELLKSIASVQLSPRFGIDIKKEMDKGLSYPSALTNVVVSVLGTSSNDVIGSPNNVLAIEYIKSTIRHKLNCDFAPVKRIGKGHNDITVSGRYDSATAIRKNILSGSSEHINSLTEKSNQSIKSFYNEYNGFNNLNNYLDIIYYKILELGIDGLNNIYEVSEGLNNKIYENVFKHSNIDDFIMSLKSKRYTYSKLRRMLLNILLDIKKDDIKSFMLTDVTNYIKILAFNDIGRDIIRYAKSNGTAVINRYSDYNKNNINAEKSPLFKLTNKTTNIYYIPFEDRNINEEYKKNASYLNIITPR</sequence>
<dbReference type="PANTHER" id="PTHR37825">
    <property type="entry name" value="TRNA(MET) CYTIDINE ACETATE LIGASE"/>
    <property type="match status" value="1"/>
</dbReference>
<dbReference type="Pfam" id="PF05636">
    <property type="entry name" value="HIGH_NTase1"/>
    <property type="match status" value="1"/>
</dbReference>
<dbReference type="InterPro" id="IPR014729">
    <property type="entry name" value="Rossmann-like_a/b/a_fold"/>
</dbReference>
<dbReference type="NCBIfam" id="NF010191">
    <property type="entry name" value="PRK13670.1"/>
    <property type="match status" value="1"/>
</dbReference>
<evidence type="ECO:0000313" key="3">
    <source>
        <dbReference type="EMBL" id="NYB76045.1"/>
    </source>
</evidence>
<feature type="binding site" evidence="2">
    <location>
        <begin position="185"/>
        <end position="186"/>
    </location>
    <ligand>
        <name>ATP</name>
        <dbReference type="ChEBI" id="CHEBI:30616"/>
    </ligand>
</feature>